<proteinExistence type="predicted"/>
<evidence type="ECO:0000313" key="2">
    <source>
        <dbReference type="EMBL" id="AEI37993.1"/>
    </source>
</evidence>
<dbReference type="InterPro" id="IPR007494">
    <property type="entry name" value="Glutaredoxin2_C"/>
</dbReference>
<dbReference type="Gene3D" id="3.40.30.10">
    <property type="entry name" value="Glutaredoxin"/>
    <property type="match status" value="1"/>
</dbReference>
<dbReference type="InterPro" id="IPR011767">
    <property type="entry name" value="GLR_AS"/>
</dbReference>
<dbReference type="Gene3D" id="1.20.1050.10">
    <property type="match status" value="1"/>
</dbReference>
<dbReference type="InterPro" id="IPR036249">
    <property type="entry name" value="Thioredoxin-like_sf"/>
</dbReference>
<dbReference type="HOGENOM" id="CLU_072939_0_1_5"/>
<dbReference type="GO" id="GO:0005829">
    <property type="term" value="C:cytosol"/>
    <property type="evidence" value="ECO:0007669"/>
    <property type="project" value="InterPro"/>
</dbReference>
<dbReference type="NCBIfam" id="NF007702">
    <property type="entry name" value="PRK10387.1"/>
    <property type="match status" value="1"/>
</dbReference>
<feature type="domain" description="GST N-terminal" evidence="1">
    <location>
        <begin position="1"/>
        <end position="78"/>
    </location>
</feature>
<dbReference type="SUPFAM" id="SSF52833">
    <property type="entry name" value="Thioredoxin-like"/>
    <property type="match status" value="1"/>
</dbReference>
<reference evidence="2 3" key="1">
    <citation type="journal article" date="2011" name="J. Bacteriol.">
        <title>Genome sequence of the ethanol-producing Zymomonas mobilis subsp. pomaceae lectotype strain ATCC 29192.</title>
        <authorList>
            <person name="Kouvelis V.N."/>
            <person name="Davenport K.W."/>
            <person name="Brettin T.S."/>
            <person name="Bruce D."/>
            <person name="Detter C."/>
            <person name="Han C.S."/>
            <person name="Nolan M."/>
            <person name="Tapia R."/>
            <person name="Damoulaki A."/>
            <person name="Kyrpides N.C."/>
            <person name="Typas M.A."/>
            <person name="Pappas K.M."/>
        </authorList>
    </citation>
    <scope>NUCLEOTIDE SEQUENCE [LARGE SCALE GENOMIC DNA]</scope>
    <source>
        <strain evidence="3">ATCC 29192 / DSM 22645 / JCM 10191 / CCUG 17912 / NBRC 13757 / NCIMB 11200 / NRRL B-4491 / Barker I</strain>
    </source>
</reference>
<dbReference type="SFLD" id="SFLDS00019">
    <property type="entry name" value="Glutathione_Transferase_(cytos"/>
    <property type="match status" value="1"/>
</dbReference>
<dbReference type="PATRIC" id="fig|579138.3.peg.1164"/>
<dbReference type="NCBIfam" id="TIGR02182">
    <property type="entry name" value="GRXB"/>
    <property type="match status" value="1"/>
</dbReference>
<dbReference type="AlphaFoldDB" id="F8ETG8"/>
<accession>F8ETG8</accession>
<dbReference type="STRING" id="579138.Zymop_1097"/>
<sequence length="215" mass="24578">MNLKLYIYEHCPFCVKARMIFGLKDLPFDQIILQHNDETQPIRMTGYKLVPILEEEGRFMGESMDIVAYIDQNKGTPLLTGASNPAIMRAMHSFSGIYSLLYPRAAMAPLPEFATQAARRYFIRRKEGEVGNFARCMKETPNLIKRYEESLEKLEPLIQSPDAVNGRLSNDDIHLFAQLRSLSIVKGIHYPAKVDAYRRRMAQLTGIFLFDAVAN</sequence>
<dbReference type="CDD" id="cd03037">
    <property type="entry name" value="GST_N_GRX2"/>
    <property type="match status" value="1"/>
</dbReference>
<dbReference type="SUPFAM" id="SSF47616">
    <property type="entry name" value="GST C-terminal domain-like"/>
    <property type="match status" value="1"/>
</dbReference>
<dbReference type="Pfam" id="PF04399">
    <property type="entry name" value="Glutaredoxin2_C"/>
    <property type="match status" value="1"/>
</dbReference>
<dbReference type="EMBL" id="CP002865">
    <property type="protein sequence ID" value="AEI37993.1"/>
    <property type="molecule type" value="Genomic_DNA"/>
</dbReference>
<name>F8ETG8_ZYMMT</name>
<protein>
    <submittedName>
        <fullName evidence="2">Glutaredoxin, GrxB family</fullName>
    </submittedName>
</protein>
<gene>
    <name evidence="2" type="ordered locus">Zymop_1097</name>
</gene>
<dbReference type="SFLD" id="SFLDG01204">
    <property type="entry name" value="Grx2-like.1"/>
    <property type="match status" value="1"/>
</dbReference>
<dbReference type="InterPro" id="IPR036282">
    <property type="entry name" value="Glutathione-S-Trfase_C_sf"/>
</dbReference>
<organism evidence="2 3">
    <name type="scientific">Zymomonas mobilis subsp. pomaceae (strain ATCC 29192 / DSM 22645 / JCM 10191 / CCUG 17912 / NBRC 13757 / NCIMB 11200 / NRRL B-4491 / Barker I)</name>
    <dbReference type="NCBI Taxonomy" id="579138"/>
    <lineage>
        <taxon>Bacteria</taxon>
        <taxon>Pseudomonadati</taxon>
        <taxon>Pseudomonadota</taxon>
        <taxon>Alphaproteobacteria</taxon>
        <taxon>Sphingomonadales</taxon>
        <taxon>Zymomonadaceae</taxon>
        <taxon>Zymomonas</taxon>
    </lineage>
</organism>
<dbReference type="eggNOG" id="COG2999">
    <property type="taxonomic scope" value="Bacteria"/>
</dbReference>
<dbReference type="CDD" id="cd03199">
    <property type="entry name" value="GST_C_GRX2"/>
    <property type="match status" value="1"/>
</dbReference>
<dbReference type="SMR" id="F8ETG8"/>
<evidence type="ECO:0000259" key="1">
    <source>
        <dbReference type="PROSITE" id="PS50404"/>
    </source>
</evidence>
<dbReference type="RefSeq" id="WP_013934388.1">
    <property type="nucleotide sequence ID" value="NC_015709.1"/>
</dbReference>
<dbReference type="InterPro" id="IPR004045">
    <property type="entry name" value="Glutathione_S-Trfase_N"/>
</dbReference>
<dbReference type="KEGG" id="zmp:Zymop_1097"/>
<evidence type="ECO:0000313" key="3">
    <source>
        <dbReference type="Proteomes" id="UP000000491"/>
    </source>
</evidence>
<dbReference type="PROSITE" id="PS51354">
    <property type="entry name" value="GLUTAREDOXIN_2"/>
    <property type="match status" value="1"/>
</dbReference>
<dbReference type="InterPro" id="IPR011901">
    <property type="entry name" value="Grx2"/>
</dbReference>
<dbReference type="Proteomes" id="UP000000491">
    <property type="component" value="Chromosome"/>
</dbReference>
<dbReference type="InterPro" id="IPR040079">
    <property type="entry name" value="Glutathione_S-Trfase"/>
</dbReference>
<dbReference type="SFLD" id="SFLDG01183">
    <property type="entry name" value="Grx2-like"/>
    <property type="match status" value="1"/>
</dbReference>
<dbReference type="Pfam" id="PF13417">
    <property type="entry name" value="GST_N_3"/>
    <property type="match status" value="1"/>
</dbReference>
<dbReference type="PROSITE" id="PS00195">
    <property type="entry name" value="GLUTAREDOXIN_1"/>
    <property type="match status" value="1"/>
</dbReference>
<dbReference type="PROSITE" id="PS50404">
    <property type="entry name" value="GST_NTER"/>
    <property type="match status" value="1"/>
</dbReference>